<reference evidence="1 2" key="1">
    <citation type="submission" date="2014-04" db="EMBL/GenBank/DDBJ databases">
        <authorList>
            <consortium name="DOE Joint Genome Institute"/>
            <person name="Kuo A."/>
            <person name="Kohler A."/>
            <person name="Costa M.D."/>
            <person name="Nagy L.G."/>
            <person name="Floudas D."/>
            <person name="Copeland A."/>
            <person name="Barry K.W."/>
            <person name="Cichocki N."/>
            <person name="Veneault-Fourrey C."/>
            <person name="LaButti K."/>
            <person name="Lindquist E.A."/>
            <person name="Lipzen A."/>
            <person name="Lundell T."/>
            <person name="Morin E."/>
            <person name="Murat C."/>
            <person name="Sun H."/>
            <person name="Tunlid A."/>
            <person name="Henrissat B."/>
            <person name="Grigoriev I.V."/>
            <person name="Hibbett D.S."/>
            <person name="Martin F."/>
            <person name="Nordberg H.P."/>
            <person name="Cantor M.N."/>
            <person name="Hua S.X."/>
        </authorList>
    </citation>
    <scope>NUCLEOTIDE SEQUENCE [LARGE SCALE GENOMIC DNA]</scope>
    <source>
        <strain evidence="1 2">441</strain>
    </source>
</reference>
<reference evidence="2" key="2">
    <citation type="submission" date="2015-01" db="EMBL/GenBank/DDBJ databases">
        <title>Evolutionary Origins and Diversification of the Mycorrhizal Mutualists.</title>
        <authorList>
            <consortium name="DOE Joint Genome Institute"/>
            <consortium name="Mycorrhizal Genomics Consortium"/>
            <person name="Kohler A."/>
            <person name="Kuo A."/>
            <person name="Nagy L.G."/>
            <person name="Floudas D."/>
            <person name="Copeland A."/>
            <person name="Barry K.W."/>
            <person name="Cichocki N."/>
            <person name="Veneault-Fourrey C."/>
            <person name="LaButti K."/>
            <person name="Lindquist E.A."/>
            <person name="Lipzen A."/>
            <person name="Lundell T."/>
            <person name="Morin E."/>
            <person name="Murat C."/>
            <person name="Riley R."/>
            <person name="Ohm R."/>
            <person name="Sun H."/>
            <person name="Tunlid A."/>
            <person name="Henrissat B."/>
            <person name="Grigoriev I.V."/>
            <person name="Hibbett D.S."/>
            <person name="Martin F."/>
        </authorList>
    </citation>
    <scope>NUCLEOTIDE SEQUENCE [LARGE SCALE GENOMIC DNA]</scope>
    <source>
        <strain evidence="2">441</strain>
    </source>
</reference>
<proteinExistence type="predicted"/>
<accession>A0A0C9Z3R9</accession>
<sequence>MHFGRACEAVDATYIWRVKGSKRNNRRLLPTHRRTVAEYTTSILNVEETTQWHSRIKRVRSMSMIAP</sequence>
<gene>
    <name evidence="1" type="ORF">PISMIDRAFT_685770</name>
</gene>
<dbReference type="HOGENOM" id="CLU_2813347_0_0_1"/>
<evidence type="ECO:0000313" key="2">
    <source>
        <dbReference type="Proteomes" id="UP000054018"/>
    </source>
</evidence>
<dbReference type="AlphaFoldDB" id="A0A0C9Z3R9"/>
<protein>
    <submittedName>
        <fullName evidence="1">Uncharacterized protein</fullName>
    </submittedName>
</protein>
<dbReference type="EMBL" id="KN833840">
    <property type="protein sequence ID" value="KIK17032.1"/>
    <property type="molecule type" value="Genomic_DNA"/>
</dbReference>
<evidence type="ECO:0000313" key="1">
    <source>
        <dbReference type="EMBL" id="KIK17032.1"/>
    </source>
</evidence>
<dbReference type="Proteomes" id="UP000054018">
    <property type="component" value="Unassembled WGS sequence"/>
</dbReference>
<organism evidence="1 2">
    <name type="scientific">Pisolithus microcarpus 441</name>
    <dbReference type="NCBI Taxonomy" id="765257"/>
    <lineage>
        <taxon>Eukaryota</taxon>
        <taxon>Fungi</taxon>
        <taxon>Dikarya</taxon>
        <taxon>Basidiomycota</taxon>
        <taxon>Agaricomycotina</taxon>
        <taxon>Agaricomycetes</taxon>
        <taxon>Agaricomycetidae</taxon>
        <taxon>Boletales</taxon>
        <taxon>Sclerodermatineae</taxon>
        <taxon>Pisolithaceae</taxon>
        <taxon>Pisolithus</taxon>
    </lineage>
</organism>
<keyword evidence="2" id="KW-1185">Reference proteome</keyword>
<name>A0A0C9Z3R9_9AGAM</name>